<gene>
    <name evidence="1" type="ORF">SAMN05421578_14711</name>
</gene>
<name>A0ABY1KHF4_9BACL</name>
<organism evidence="1 2">
    <name type="scientific">Paenibacillus macquariensis</name>
    <dbReference type="NCBI Taxonomy" id="948756"/>
    <lineage>
        <taxon>Bacteria</taxon>
        <taxon>Bacillati</taxon>
        <taxon>Bacillota</taxon>
        <taxon>Bacilli</taxon>
        <taxon>Bacillales</taxon>
        <taxon>Paenibacillaceae</taxon>
        <taxon>Paenibacillus</taxon>
    </lineage>
</organism>
<dbReference type="EMBL" id="FTNK01000047">
    <property type="protein sequence ID" value="SIR72471.1"/>
    <property type="molecule type" value="Genomic_DNA"/>
</dbReference>
<sequence length="119" mass="13753">MIRAMELLEATSKNGDKLSEIEGRVLFGEAMYEAGMTQVIKEMAANQVKSVRIKDTSEITEHWDKAKGIYDQLFQVLSEDQQTSLYEMFSNLESCIIYSEENGFVEGYFHGYKYVKELR</sequence>
<proteinExistence type="predicted"/>
<evidence type="ECO:0008006" key="3">
    <source>
        <dbReference type="Google" id="ProtNLM"/>
    </source>
</evidence>
<dbReference type="RefSeq" id="WP_068591263.1">
    <property type="nucleotide sequence ID" value="NZ_FTNK01000047.1"/>
</dbReference>
<dbReference type="Proteomes" id="UP000186666">
    <property type="component" value="Unassembled WGS sequence"/>
</dbReference>
<protein>
    <recommendedName>
        <fullName evidence="3">DUF4375 domain-containing protein</fullName>
    </recommendedName>
</protein>
<keyword evidence="2" id="KW-1185">Reference proteome</keyword>
<comment type="caution">
    <text evidence="1">The sequence shown here is derived from an EMBL/GenBank/DDBJ whole genome shotgun (WGS) entry which is preliminary data.</text>
</comment>
<evidence type="ECO:0000313" key="2">
    <source>
        <dbReference type="Proteomes" id="UP000186666"/>
    </source>
</evidence>
<evidence type="ECO:0000313" key="1">
    <source>
        <dbReference type="EMBL" id="SIR72471.1"/>
    </source>
</evidence>
<accession>A0ABY1KHF4</accession>
<reference evidence="1 2" key="1">
    <citation type="submission" date="2017-01" db="EMBL/GenBank/DDBJ databases">
        <authorList>
            <person name="Varghese N."/>
            <person name="Submissions S."/>
        </authorList>
    </citation>
    <scope>NUCLEOTIDE SEQUENCE [LARGE SCALE GENOMIC DNA]</scope>
    <source>
        <strain evidence="1 2">ATCC 23464</strain>
    </source>
</reference>